<protein>
    <submittedName>
        <fullName evidence="2">Reverse transcriptase</fullName>
    </submittedName>
</protein>
<dbReference type="GO" id="GO:0003676">
    <property type="term" value="F:nucleic acid binding"/>
    <property type="evidence" value="ECO:0007669"/>
    <property type="project" value="InterPro"/>
</dbReference>
<reference evidence="3" key="1">
    <citation type="submission" date="2017-03" db="EMBL/GenBank/DDBJ databases">
        <title>Phytopthora megakarya and P. palmivora, two closely related causual agents of cacao black pod achieved similar genome size and gene model numbers by different mechanisms.</title>
        <authorList>
            <person name="Ali S."/>
            <person name="Shao J."/>
            <person name="Larry D.J."/>
            <person name="Kronmiller B."/>
            <person name="Shen D."/>
            <person name="Strem M.D."/>
            <person name="Melnick R.L."/>
            <person name="Guiltinan M.J."/>
            <person name="Tyler B.M."/>
            <person name="Meinhardt L.W."/>
            <person name="Bailey B.A."/>
        </authorList>
    </citation>
    <scope>NUCLEOTIDE SEQUENCE [LARGE SCALE GENOMIC DNA]</scope>
    <source>
        <strain evidence="3">zdho120</strain>
    </source>
</reference>
<keyword evidence="3" id="KW-1185">Reference proteome</keyword>
<dbReference type="InterPro" id="IPR012337">
    <property type="entry name" value="RNaseH-like_sf"/>
</dbReference>
<comment type="caution">
    <text evidence="2">The sequence shown here is derived from an EMBL/GenBank/DDBJ whole genome shotgun (WGS) entry which is preliminary data.</text>
</comment>
<dbReference type="Gene3D" id="3.30.420.10">
    <property type="entry name" value="Ribonuclease H-like superfamily/Ribonuclease H"/>
    <property type="match status" value="1"/>
</dbReference>
<dbReference type="OrthoDB" id="124264at2759"/>
<proteinExistence type="predicted"/>
<gene>
    <name evidence="2" type="ORF">PHMEG_00012864</name>
</gene>
<name>A0A225WAA7_9STRA</name>
<keyword evidence="2" id="KW-0548">Nucleotidyltransferase</keyword>
<dbReference type="GO" id="GO:0003964">
    <property type="term" value="F:RNA-directed DNA polymerase activity"/>
    <property type="evidence" value="ECO:0007669"/>
    <property type="project" value="UniProtKB-KW"/>
</dbReference>
<feature type="region of interest" description="Disordered" evidence="1">
    <location>
        <begin position="159"/>
        <end position="181"/>
    </location>
</feature>
<evidence type="ECO:0000313" key="2">
    <source>
        <dbReference type="EMBL" id="OWZ13760.1"/>
    </source>
</evidence>
<keyword evidence="2" id="KW-0808">Transferase</keyword>
<dbReference type="AlphaFoldDB" id="A0A225WAA7"/>
<evidence type="ECO:0000313" key="3">
    <source>
        <dbReference type="Proteomes" id="UP000198211"/>
    </source>
</evidence>
<accession>A0A225WAA7</accession>
<organism evidence="2 3">
    <name type="scientific">Phytophthora megakarya</name>
    <dbReference type="NCBI Taxonomy" id="4795"/>
    <lineage>
        <taxon>Eukaryota</taxon>
        <taxon>Sar</taxon>
        <taxon>Stramenopiles</taxon>
        <taxon>Oomycota</taxon>
        <taxon>Peronosporomycetes</taxon>
        <taxon>Peronosporales</taxon>
        <taxon>Peronosporaceae</taxon>
        <taxon>Phytophthora</taxon>
    </lineage>
</organism>
<dbReference type="Proteomes" id="UP000198211">
    <property type="component" value="Unassembled WGS sequence"/>
</dbReference>
<keyword evidence="2" id="KW-0695">RNA-directed DNA polymerase</keyword>
<dbReference type="EMBL" id="NBNE01001500">
    <property type="protein sequence ID" value="OWZ13760.1"/>
    <property type="molecule type" value="Genomic_DNA"/>
</dbReference>
<dbReference type="SUPFAM" id="SSF53098">
    <property type="entry name" value="Ribonuclease H-like"/>
    <property type="match status" value="1"/>
</dbReference>
<evidence type="ECO:0000256" key="1">
    <source>
        <dbReference type="SAM" id="MobiDB-lite"/>
    </source>
</evidence>
<sequence length="240" mass="27087">MKPRGKFNAPIPTIRRDEDLFAVSFDEAARVKRDGDAYSANFVLKARSGYAEGLTVNEADYHGLMMCLDLLEGLNPRRLVICGDSNLVIRQVRGEIDCKAPGLTLLRQRVLGRLRNWPDHELCAIEVEPKKEIQDLVILNRLDKILVVKNEDETAHVSAVTTRSKAGSGARTGSDPDSSREELVSELRIGRIRQAQDEGSWICGLKKYLRSDTRRITKWISEIYLATAQQPMKLLRIETN</sequence>
<dbReference type="InterPro" id="IPR036397">
    <property type="entry name" value="RNaseH_sf"/>
</dbReference>